<organism evidence="12 13">
    <name type="scientific">Apiotrichum porosum</name>
    <dbReference type="NCBI Taxonomy" id="105984"/>
    <lineage>
        <taxon>Eukaryota</taxon>
        <taxon>Fungi</taxon>
        <taxon>Dikarya</taxon>
        <taxon>Basidiomycota</taxon>
        <taxon>Agaricomycotina</taxon>
        <taxon>Tremellomycetes</taxon>
        <taxon>Trichosporonales</taxon>
        <taxon>Trichosporonaceae</taxon>
        <taxon>Apiotrichum</taxon>
    </lineage>
</organism>
<dbReference type="GO" id="GO:0009298">
    <property type="term" value="P:GDP-mannose biosynthetic process"/>
    <property type="evidence" value="ECO:0007669"/>
    <property type="project" value="UniProtKB-UniPathway"/>
</dbReference>
<dbReference type="SUPFAM" id="SSF53448">
    <property type="entry name" value="Nucleotide-diphospho-sugar transferases"/>
    <property type="match status" value="1"/>
</dbReference>
<feature type="domain" description="Mannose-1-phosphate guanyltransferase C-terminal" evidence="11">
    <location>
        <begin position="330"/>
        <end position="437"/>
    </location>
</feature>
<keyword evidence="5" id="KW-0547">Nucleotide-binding</keyword>
<comment type="caution">
    <text evidence="12">The sequence shown here is derived from an EMBL/GenBank/DDBJ whole genome shotgun (WGS) entry which is preliminary data.</text>
</comment>
<evidence type="ECO:0000256" key="6">
    <source>
        <dbReference type="ARBA" id="ARBA00023134"/>
    </source>
</evidence>
<dbReference type="FunFam" id="3.90.550.10:FF:000013">
    <property type="entry name" value="mannose-1-phosphate guanyltransferase beta"/>
    <property type="match status" value="1"/>
</dbReference>
<dbReference type="UniPathway" id="UPA00126">
    <property type="reaction ID" value="UER00930"/>
</dbReference>
<dbReference type="AlphaFoldDB" id="A0A427XQJ4"/>
<dbReference type="GeneID" id="39593111"/>
<evidence type="ECO:0000256" key="8">
    <source>
        <dbReference type="ARBA" id="ARBA00047343"/>
    </source>
</evidence>
<dbReference type="Gene3D" id="3.90.550.10">
    <property type="entry name" value="Spore Coat Polysaccharide Biosynthesis Protein SpsA, Chain A"/>
    <property type="match status" value="1"/>
</dbReference>
<name>A0A427XQJ4_9TREE</name>
<dbReference type="Pfam" id="PF25087">
    <property type="entry name" value="GMPPB_C"/>
    <property type="match status" value="1"/>
</dbReference>
<evidence type="ECO:0000313" key="12">
    <source>
        <dbReference type="EMBL" id="RSH81134.1"/>
    </source>
</evidence>
<dbReference type="RefSeq" id="XP_028475853.1">
    <property type="nucleotide sequence ID" value="XM_028623879.1"/>
</dbReference>
<gene>
    <name evidence="12" type="primary">MPG1</name>
    <name evidence="12" type="ORF">EHS24_008568</name>
</gene>
<keyword evidence="4 12" id="KW-0808">Transferase</keyword>
<feature type="domain" description="Nucleotidyl transferase" evidence="10">
    <location>
        <begin position="77"/>
        <end position="306"/>
    </location>
</feature>
<accession>A0A427XQJ4</accession>
<sequence length="438" mass="47788">MHHGYHHYTTPKVRSVSGVGALGKSGTGSNSMDRAHRGATTPSFDPTPPPSTPHFHNEDECSTSTPAEPIRLTPVHALILVGGFGTRLRPLTLSWPKPLVEFCNKAMILHQIEALVKAGVKDIVLAVNYRPEVMVSVLKKTEEEYGITINFSVETEPLGTAGPLALARDILGKDDSPFFVLNSDVTCTYPFEEFRDFHLKHGGEGSIMVTKVAEPSAYGVVVTKPGSTVIDRFVEKPVEFVGNRINAGIYMFNPSVLDRIELRPTSIENEIFPAIAADQQLHSFDLAGFWMDVGQPKDFLSGTCLYLSHLTSQHSPLLTDPAQNKWVYGGNVMVDPTAEIDPSAVIGPNVVIGPGVKIGKGVRLQRCVIMSNSTIRDHAWIASSIVGWNSTVGRWCRVENITVLGDDVTIKDELYVNGASVLPHKSISTNITEPRIVM</sequence>
<evidence type="ECO:0000256" key="4">
    <source>
        <dbReference type="ARBA" id="ARBA00022679"/>
    </source>
</evidence>
<dbReference type="PANTHER" id="PTHR22572">
    <property type="entry name" value="SUGAR-1-PHOSPHATE GUANYL TRANSFERASE"/>
    <property type="match status" value="1"/>
</dbReference>
<keyword evidence="6" id="KW-0342">GTP-binding</keyword>
<evidence type="ECO:0000256" key="3">
    <source>
        <dbReference type="ARBA" id="ARBA00012387"/>
    </source>
</evidence>
<comment type="pathway">
    <text evidence="1">Nucleotide-sugar biosynthesis; GDP-alpha-D-mannose biosynthesis; GDP-alpha-D-mannose from alpha-D-mannose 1-phosphate (GTP route): step 1/1.</text>
</comment>
<dbReference type="InterPro" id="IPR050486">
    <property type="entry name" value="Mannose-1P_guanyltransferase"/>
</dbReference>
<evidence type="ECO:0000259" key="10">
    <source>
        <dbReference type="Pfam" id="PF00483"/>
    </source>
</evidence>
<evidence type="ECO:0000256" key="5">
    <source>
        <dbReference type="ARBA" id="ARBA00022741"/>
    </source>
</evidence>
<proteinExistence type="inferred from homology"/>
<dbReference type="InterPro" id="IPR005835">
    <property type="entry name" value="NTP_transferase_dom"/>
</dbReference>
<dbReference type="CDD" id="cd06425">
    <property type="entry name" value="M1P_guanylylT_B_like_N"/>
    <property type="match status" value="1"/>
</dbReference>
<keyword evidence="7" id="KW-0131">Cell cycle</keyword>
<reference evidence="12 13" key="1">
    <citation type="submission" date="2018-11" db="EMBL/GenBank/DDBJ databases">
        <title>Genome sequence of Apiotrichum porosum DSM 27194.</title>
        <authorList>
            <person name="Aliyu H."/>
            <person name="Gorte O."/>
            <person name="Ochsenreither K."/>
        </authorList>
    </citation>
    <scope>NUCLEOTIDE SEQUENCE [LARGE SCALE GENOMIC DNA]</scope>
    <source>
        <strain evidence="12 13">DSM 27194</strain>
    </source>
</reference>
<dbReference type="InterPro" id="IPR018357">
    <property type="entry name" value="Hexapep_transf_CS"/>
</dbReference>
<dbReference type="Pfam" id="PF00483">
    <property type="entry name" value="NTP_transferase"/>
    <property type="match status" value="1"/>
</dbReference>
<evidence type="ECO:0000256" key="7">
    <source>
        <dbReference type="ARBA" id="ARBA00023306"/>
    </source>
</evidence>
<evidence type="ECO:0000256" key="1">
    <source>
        <dbReference type="ARBA" id="ARBA00004823"/>
    </source>
</evidence>
<dbReference type="EC" id="2.7.7.13" evidence="3"/>
<dbReference type="Proteomes" id="UP000279236">
    <property type="component" value="Unassembled WGS sequence"/>
</dbReference>
<dbReference type="CDD" id="cd05824">
    <property type="entry name" value="LbH_M1P_guanylylT_C"/>
    <property type="match status" value="1"/>
</dbReference>
<comment type="similarity">
    <text evidence="2">Belongs to the transferase hexapeptide repeat family.</text>
</comment>
<evidence type="ECO:0000259" key="11">
    <source>
        <dbReference type="Pfam" id="PF25087"/>
    </source>
</evidence>
<dbReference type="GO" id="GO:0005525">
    <property type="term" value="F:GTP binding"/>
    <property type="evidence" value="ECO:0007669"/>
    <property type="project" value="UniProtKB-KW"/>
</dbReference>
<evidence type="ECO:0000256" key="9">
    <source>
        <dbReference type="SAM" id="MobiDB-lite"/>
    </source>
</evidence>
<dbReference type="InterPro" id="IPR045233">
    <property type="entry name" value="GMPPB_N"/>
</dbReference>
<dbReference type="GO" id="GO:0004475">
    <property type="term" value="F:mannose-1-phosphate guanylyltransferase (GTP) activity"/>
    <property type="evidence" value="ECO:0007669"/>
    <property type="project" value="UniProtKB-EC"/>
</dbReference>
<dbReference type="PROSITE" id="PS00101">
    <property type="entry name" value="HEXAPEP_TRANSFERASES"/>
    <property type="match status" value="1"/>
</dbReference>
<comment type="catalytic activity">
    <reaction evidence="8">
        <text>alpha-D-mannose 1-phosphate + GTP + H(+) = GDP-alpha-D-mannose + diphosphate</text>
        <dbReference type="Rhea" id="RHEA:15229"/>
        <dbReference type="ChEBI" id="CHEBI:15378"/>
        <dbReference type="ChEBI" id="CHEBI:33019"/>
        <dbReference type="ChEBI" id="CHEBI:37565"/>
        <dbReference type="ChEBI" id="CHEBI:57527"/>
        <dbReference type="ChEBI" id="CHEBI:58409"/>
        <dbReference type="EC" id="2.7.7.13"/>
    </reaction>
</comment>
<dbReference type="STRING" id="105984.A0A427XQJ4"/>
<keyword evidence="13" id="KW-1185">Reference proteome</keyword>
<protein>
    <recommendedName>
        <fullName evidence="3">mannose-1-phosphate guanylyltransferase</fullName>
        <ecNumber evidence="3">2.7.7.13</ecNumber>
    </recommendedName>
</protein>
<dbReference type="EMBL" id="RSCE01000007">
    <property type="protein sequence ID" value="RSH81134.1"/>
    <property type="molecule type" value="Genomic_DNA"/>
</dbReference>
<dbReference type="InterPro" id="IPR029044">
    <property type="entry name" value="Nucleotide-diphossugar_trans"/>
</dbReference>
<evidence type="ECO:0000256" key="2">
    <source>
        <dbReference type="ARBA" id="ARBA00007274"/>
    </source>
</evidence>
<evidence type="ECO:0000313" key="13">
    <source>
        <dbReference type="Proteomes" id="UP000279236"/>
    </source>
</evidence>
<dbReference type="InterPro" id="IPR056729">
    <property type="entry name" value="GMPPB_C"/>
</dbReference>
<dbReference type="Gene3D" id="2.160.10.10">
    <property type="entry name" value="Hexapeptide repeat proteins"/>
    <property type="match status" value="1"/>
</dbReference>
<dbReference type="OrthoDB" id="1733332at2759"/>
<feature type="region of interest" description="Disordered" evidence="9">
    <location>
        <begin position="16"/>
        <end position="67"/>
    </location>
</feature>